<evidence type="ECO:0000256" key="1">
    <source>
        <dbReference type="ARBA" id="ARBA00006484"/>
    </source>
</evidence>
<dbReference type="CDD" id="cd05233">
    <property type="entry name" value="SDR_c"/>
    <property type="match status" value="1"/>
</dbReference>
<comment type="similarity">
    <text evidence="1">Belongs to the short-chain dehydrogenases/reductases (SDR) family.</text>
</comment>
<dbReference type="PRINTS" id="PR00081">
    <property type="entry name" value="GDHRDH"/>
</dbReference>
<dbReference type="AlphaFoldDB" id="A0A1B1MZ97"/>
<keyword evidence="2" id="KW-0560">Oxidoreductase</keyword>
<dbReference type="PRINTS" id="PR00080">
    <property type="entry name" value="SDRFAMILY"/>
</dbReference>
<reference evidence="3 4" key="1">
    <citation type="submission" date="2016-01" db="EMBL/GenBank/DDBJ databases">
        <title>Complete Genome Sequence of Paenibacillus yonginensis DCY84, a novel Plant Growth-Promoting Bacteria with Elicitation of Induced Systemic Resistance.</title>
        <authorList>
            <person name="Kim Y.J."/>
            <person name="Yang D.C."/>
            <person name="Sukweenadhi J."/>
        </authorList>
    </citation>
    <scope>NUCLEOTIDE SEQUENCE [LARGE SCALE GENOMIC DNA]</scope>
    <source>
        <strain evidence="3 4">DCY84</strain>
    </source>
</reference>
<proteinExistence type="inferred from homology"/>
<evidence type="ECO:0000313" key="4">
    <source>
        <dbReference type="Proteomes" id="UP000092573"/>
    </source>
</evidence>
<accession>A0A1B1MZ97</accession>
<dbReference type="NCBIfam" id="NF005559">
    <property type="entry name" value="PRK07231.1"/>
    <property type="match status" value="1"/>
</dbReference>
<name>A0A1B1MZ97_9BACL</name>
<evidence type="ECO:0000313" key="3">
    <source>
        <dbReference type="EMBL" id="ANS74497.1"/>
    </source>
</evidence>
<dbReference type="GO" id="GO:0008206">
    <property type="term" value="P:bile acid metabolic process"/>
    <property type="evidence" value="ECO:0007669"/>
    <property type="project" value="UniProtKB-ARBA"/>
</dbReference>
<organism evidence="3 4">
    <name type="scientific">Paenibacillus yonginensis</name>
    <dbReference type="NCBI Taxonomy" id="1462996"/>
    <lineage>
        <taxon>Bacteria</taxon>
        <taxon>Bacillati</taxon>
        <taxon>Bacillota</taxon>
        <taxon>Bacilli</taxon>
        <taxon>Bacillales</taxon>
        <taxon>Paenibacillaceae</taxon>
        <taxon>Paenibacillus</taxon>
    </lineage>
</organism>
<dbReference type="PANTHER" id="PTHR24321:SF8">
    <property type="entry name" value="ESTRADIOL 17-BETA-DEHYDROGENASE 8-RELATED"/>
    <property type="match status" value="1"/>
</dbReference>
<protein>
    <submittedName>
        <fullName evidence="3">Short-chain dehydrogenase</fullName>
    </submittedName>
</protein>
<evidence type="ECO:0000256" key="2">
    <source>
        <dbReference type="ARBA" id="ARBA00023002"/>
    </source>
</evidence>
<gene>
    <name evidence="3" type="ORF">AWM70_07795</name>
</gene>
<dbReference type="SUPFAM" id="SSF51735">
    <property type="entry name" value="NAD(P)-binding Rossmann-fold domains"/>
    <property type="match status" value="1"/>
</dbReference>
<dbReference type="PROSITE" id="PS00061">
    <property type="entry name" value="ADH_SHORT"/>
    <property type="match status" value="1"/>
</dbReference>
<dbReference type="OrthoDB" id="9803333at2"/>
<dbReference type="PANTHER" id="PTHR24321">
    <property type="entry name" value="DEHYDROGENASES, SHORT CHAIN"/>
    <property type="match status" value="1"/>
</dbReference>
<sequence>MQLQGKVAILTGAGSGIGETAAKLFADRGAHVVIADWNETQAVRVADEINRKLPPNGRALAVKTDVSSEQQVKRLVQQTIAAFGSIDILVNNAAVVLPKELEDISEDEWNRTVDVNLKSVFLMIKHCIPELRKHRGTIVNMASLNGLMGQRQNPVYSATKGAVIAMTKALALDYAQDGVRVNCICPAGVSTPLLEEWISRQPDPAETVQALQDMHPLGRSATPEEVAKAVLYLASDASAFITGVTLPVDGGASLGY</sequence>
<dbReference type="RefSeq" id="WP_068695222.1">
    <property type="nucleotide sequence ID" value="NZ_CP014167.1"/>
</dbReference>
<dbReference type="Pfam" id="PF13561">
    <property type="entry name" value="adh_short_C2"/>
    <property type="match status" value="1"/>
</dbReference>
<dbReference type="Gene3D" id="3.40.50.720">
    <property type="entry name" value="NAD(P)-binding Rossmann-like Domain"/>
    <property type="match status" value="1"/>
</dbReference>
<dbReference type="KEGG" id="pyg:AWM70_07795"/>
<keyword evidence="4" id="KW-1185">Reference proteome</keyword>
<dbReference type="EMBL" id="CP014167">
    <property type="protein sequence ID" value="ANS74497.1"/>
    <property type="molecule type" value="Genomic_DNA"/>
</dbReference>
<dbReference type="InterPro" id="IPR036291">
    <property type="entry name" value="NAD(P)-bd_dom_sf"/>
</dbReference>
<dbReference type="STRING" id="1462996.AWM70_07795"/>
<dbReference type="Proteomes" id="UP000092573">
    <property type="component" value="Chromosome"/>
</dbReference>
<dbReference type="InterPro" id="IPR002347">
    <property type="entry name" value="SDR_fam"/>
</dbReference>
<dbReference type="InterPro" id="IPR020904">
    <property type="entry name" value="Sc_DH/Rdtase_CS"/>
</dbReference>
<dbReference type="FunFam" id="3.40.50.720:FF:000084">
    <property type="entry name" value="Short-chain dehydrogenase reductase"/>
    <property type="match status" value="1"/>
</dbReference>
<dbReference type="GO" id="GO:0016491">
    <property type="term" value="F:oxidoreductase activity"/>
    <property type="evidence" value="ECO:0007669"/>
    <property type="project" value="UniProtKB-KW"/>
</dbReference>